<feature type="region of interest" description="Disordered" evidence="1">
    <location>
        <begin position="1817"/>
        <end position="1852"/>
    </location>
</feature>
<feature type="compositionally biased region" description="Basic and acidic residues" evidence="1">
    <location>
        <begin position="98"/>
        <end position="116"/>
    </location>
</feature>
<comment type="caution">
    <text evidence="2">The sequence shown here is derived from an EMBL/GenBank/DDBJ whole genome shotgun (WGS) entry which is preliminary data.</text>
</comment>
<feature type="compositionally biased region" description="Polar residues" evidence="1">
    <location>
        <begin position="45"/>
        <end position="54"/>
    </location>
</feature>
<feature type="compositionally biased region" description="Basic and acidic residues" evidence="1">
    <location>
        <begin position="1769"/>
        <end position="1787"/>
    </location>
</feature>
<name>A0ABD3P5H7_9STRA</name>
<feature type="region of interest" description="Disordered" evidence="1">
    <location>
        <begin position="16"/>
        <end position="54"/>
    </location>
</feature>
<evidence type="ECO:0008006" key="4">
    <source>
        <dbReference type="Google" id="ProtNLM"/>
    </source>
</evidence>
<feature type="region of interest" description="Disordered" evidence="1">
    <location>
        <begin position="93"/>
        <end position="124"/>
    </location>
</feature>
<proteinExistence type="predicted"/>
<evidence type="ECO:0000313" key="3">
    <source>
        <dbReference type="Proteomes" id="UP001516023"/>
    </source>
</evidence>
<reference evidence="2 3" key="1">
    <citation type="journal article" date="2020" name="G3 (Bethesda)">
        <title>Improved Reference Genome for Cyclotella cryptica CCMP332, a Model for Cell Wall Morphogenesis, Salinity Adaptation, and Lipid Production in Diatoms (Bacillariophyta).</title>
        <authorList>
            <person name="Roberts W.R."/>
            <person name="Downey K.M."/>
            <person name="Ruck E.C."/>
            <person name="Traller J.C."/>
            <person name="Alverson A.J."/>
        </authorList>
    </citation>
    <scope>NUCLEOTIDE SEQUENCE [LARGE SCALE GENOMIC DNA]</scope>
    <source>
        <strain evidence="2 3">CCMP332</strain>
    </source>
</reference>
<feature type="compositionally biased region" description="Low complexity" evidence="1">
    <location>
        <begin position="1817"/>
        <end position="1837"/>
    </location>
</feature>
<protein>
    <recommendedName>
        <fullName evidence="4">Separase</fullName>
    </recommendedName>
</protein>
<accession>A0ABD3P5H7</accession>
<feature type="region of interest" description="Disordered" evidence="1">
    <location>
        <begin position="1125"/>
        <end position="1150"/>
    </location>
</feature>
<evidence type="ECO:0000256" key="1">
    <source>
        <dbReference type="SAM" id="MobiDB-lite"/>
    </source>
</evidence>
<sequence>MKEALSELRATIRRLSPHLLVHSSPNPLPRSPPPNATNPSATENGNDTHSSQGVSNITSIQDEVQVEATKELANAISSFLWSLDLLWDGCSPAAEEGDEKKSSSDVNSTHDRKVVDNRSNQEPYTEWNDEAKSLIREGFGILASISSPSFVNNDSHVYHDNHQHLKHQKRQQHEELRLIVRTSILELLPSVTTSSCRHFLLEFLPHFIPTSILAEKGRVIDDDDQFWSAPSWLNRDDDIRFCSDAESPVVIADSSKSTTFVESAMKQFLETFQSLIQIDPSTLAPFLATMSLLLENLPDSTNVLEETDNLDSIDIDSPCTSVRKMCCHLCISSLPSVSVHDLPSIIHSLFTLVYDEEDGQLAVQAIRKEWISITNSQPEEESILFIGNVIVSFLLSSEMNGSKHIAVAFLDEVTECLRELLASCQETKDEARPCQEHSSNSNILSTLDALVITALYSQHRYQETIESIVDSLISRQSFIVFDLIRPLIRFWQSSNRNYRSSGGNSKKDHANLLLYEPLASPLLSLLFYLIIATSSSEMTCGYLDFVRVGGVLRFLGTEAASSAGSNKNQALSFACCKAFAELYSVVDFQRREQMINSLLPMISDSFVQSVSIPITTSKPQRSAAAPSLIGAAHSACCTLLLLSGDHLAEVAQTRSAILDRLLLLASLSPSTKSFSEEKDDVTYMLFDMNSALLMTLMLGRNDRNATDRSGVSELLIICQKLLFSSMATVAYGKNNHHRVVCGIILASRLLRSQNISRLERKDVWNSVVKILSPPMPSSTAPSRKLNPEIGTWGLAFLKFASSNLLSVTDSKPPYAIPQFVETGPVCGEKDMFSLVNNMLAAAGVIQMENSLKLSSQSSCGKPITFLAYNEVPVHYCKETPAPRFVVCAPYFLSGLCGNDGQSHSLLADEKNRTTASVHNTSSYLYDLVDCYLQLGKCRKKGWNPIGWLLAKIQLPCCLPRAIMDLLDMKKCHQLELERSTVCVSSFKLGANESPWKRVATEILNQKKSRAVIVQSLVEFMKCIIISISVSCAVLKHANEHFQRQSSLLSLTTNCSSQLRSNSSASGCTDQNLQKKKTKRLGALQKLLQFQFAKVQHMHSTCERILSALKCIHTEVCRISHVQASSRKGPDKSESSRLTQEKKSTMDLKTQFSHSQELNTPVLRISLSKLKYTIAAFESSMKSRVHRASFSTLWNCLLDDADDKFLYETIRISATSIKADTKTSTITSNEKMHHIIRLRADVLRQLQQHFILISANSIHSFSRESLDLLFEETLRGIPRVFSTIITLSSCIKNFKTTSMQCGTDLDRQSIIAFIYFHNNLLLAAFSLYTQDLRVRLTVFTDDVVVPKQRRKQLTQPYPKKCSLYLSSLLRACAAIVSKDGDCSSVPLQIISKILEEQLIQQFEGCEDAATSCQIIDLLSVVIIHIDFDEASTILAELSMRALNTVYSASGVKVGLPDVFFKTWLSLTSAEGKGDESDHLSLVRDAFSHLFHTANTLQKRKDSAISSFIHSILTHWSALVLSGLSQHTFLIETCESIDEVIAISDKRESRRLNRSPKKAKLPGHNEKSCIPVFELFIQMVVTSLALSRPTRISKRKGDSALQSENGPYHKVVKAFVAFDRMLRLFQDCHMFFPRRVFFIVNTAALNVIKLGIHQLQTCVEWRNSQPLSLQNLDGDDPAEACFLRPLIDAIACNCIGSIEAFCGYFKQSATGSNMSDARDGLSYRHSRAIAGLVFKCARMREILENISRTQNLAMPSKASIQLQNEMFRVKSTQEKVTESENDGRSKRSIEFPNRSNKRQRYDAQCHPLTVLEQLGTDFNTLSDSSSNNSTTDINDNPDTGSTDDGSFGAIGDWG</sequence>
<gene>
    <name evidence="2" type="ORF">HJC23_003133</name>
</gene>
<feature type="region of interest" description="Disordered" evidence="1">
    <location>
        <begin position="1769"/>
        <end position="1800"/>
    </location>
</feature>
<evidence type="ECO:0000313" key="2">
    <source>
        <dbReference type="EMBL" id="KAL3782977.1"/>
    </source>
</evidence>
<feature type="compositionally biased region" description="Pro residues" evidence="1">
    <location>
        <begin position="26"/>
        <end position="36"/>
    </location>
</feature>
<dbReference type="EMBL" id="JABMIG020000271">
    <property type="protein sequence ID" value="KAL3782977.1"/>
    <property type="molecule type" value="Genomic_DNA"/>
</dbReference>
<feature type="compositionally biased region" description="Basic and acidic residues" evidence="1">
    <location>
        <begin position="1127"/>
        <end position="1145"/>
    </location>
</feature>
<dbReference type="Proteomes" id="UP001516023">
    <property type="component" value="Unassembled WGS sequence"/>
</dbReference>
<organism evidence="2 3">
    <name type="scientific">Cyclotella cryptica</name>
    <dbReference type="NCBI Taxonomy" id="29204"/>
    <lineage>
        <taxon>Eukaryota</taxon>
        <taxon>Sar</taxon>
        <taxon>Stramenopiles</taxon>
        <taxon>Ochrophyta</taxon>
        <taxon>Bacillariophyta</taxon>
        <taxon>Coscinodiscophyceae</taxon>
        <taxon>Thalassiosirophycidae</taxon>
        <taxon>Stephanodiscales</taxon>
        <taxon>Stephanodiscaceae</taxon>
        <taxon>Cyclotella</taxon>
    </lineage>
</organism>
<keyword evidence="3" id="KW-1185">Reference proteome</keyword>